<proteinExistence type="predicted"/>
<evidence type="ECO:0000256" key="1">
    <source>
        <dbReference type="ARBA" id="ARBA00016067"/>
    </source>
</evidence>
<dbReference type="InterPro" id="IPR015943">
    <property type="entry name" value="WD40/YVTN_repeat-like_dom_sf"/>
</dbReference>
<dbReference type="Gene3D" id="2.130.10.10">
    <property type="entry name" value="YVTN repeat-like/Quinoprotein amine dehydrogenase"/>
    <property type="match status" value="1"/>
</dbReference>
<dbReference type="PANTHER" id="PTHR13260">
    <property type="entry name" value="ANAPHASE PROMOTING COMPLEX SUBUNIT 4 APC4"/>
    <property type="match status" value="1"/>
</dbReference>
<dbReference type="GO" id="GO:0034399">
    <property type="term" value="C:nuclear periphery"/>
    <property type="evidence" value="ECO:0007669"/>
    <property type="project" value="TreeGrafter"/>
</dbReference>
<dbReference type="InterPro" id="IPR024977">
    <property type="entry name" value="Apc4-like_WD40_dom"/>
</dbReference>
<evidence type="ECO:0000256" key="4">
    <source>
        <dbReference type="ARBA" id="ARBA00022786"/>
    </source>
</evidence>
<reference evidence="8" key="1">
    <citation type="submission" date="2023-06" db="EMBL/GenBank/DDBJ databases">
        <title>Genome-scale phylogeny and comparative genomics of the fungal order Sordariales.</title>
        <authorList>
            <consortium name="Lawrence Berkeley National Laboratory"/>
            <person name="Hensen N."/>
            <person name="Bonometti L."/>
            <person name="Westerberg I."/>
            <person name="Brannstrom I.O."/>
            <person name="Guillou S."/>
            <person name="Cros-Aarteil S."/>
            <person name="Calhoun S."/>
            <person name="Haridas S."/>
            <person name="Kuo A."/>
            <person name="Mondo S."/>
            <person name="Pangilinan J."/>
            <person name="Riley R."/>
            <person name="Labutti K."/>
            <person name="Andreopoulos B."/>
            <person name="Lipzen A."/>
            <person name="Chen C."/>
            <person name="Yanf M."/>
            <person name="Daum C."/>
            <person name="Ng V."/>
            <person name="Clum A."/>
            <person name="Steindorff A."/>
            <person name="Ohm R."/>
            <person name="Martin F."/>
            <person name="Silar P."/>
            <person name="Natvig D."/>
            <person name="Lalanne C."/>
            <person name="Gautier V."/>
            <person name="Ament-Velasquez S.L."/>
            <person name="Kruys A."/>
            <person name="Hutchinson M.I."/>
            <person name="Powell A.J."/>
            <person name="Barry K."/>
            <person name="Miller A.N."/>
            <person name="Grigoriev I.V."/>
            <person name="Debuchy R."/>
            <person name="Gladieux P."/>
            <person name="Thoren M.H."/>
            <person name="Johannesson H."/>
        </authorList>
    </citation>
    <scope>NUCLEOTIDE SEQUENCE</scope>
    <source>
        <strain evidence="8">CBS 606.72</strain>
    </source>
</reference>
<keyword evidence="3" id="KW-0498">Mitosis</keyword>
<dbReference type="GO" id="GO:0070979">
    <property type="term" value="P:protein K11-linked ubiquitination"/>
    <property type="evidence" value="ECO:0007669"/>
    <property type="project" value="TreeGrafter"/>
</dbReference>
<evidence type="ECO:0000256" key="5">
    <source>
        <dbReference type="ARBA" id="ARBA00023306"/>
    </source>
</evidence>
<name>A0AA39WX21_9PEZI</name>
<dbReference type="GO" id="GO:0051301">
    <property type="term" value="P:cell division"/>
    <property type="evidence" value="ECO:0007669"/>
    <property type="project" value="UniProtKB-KW"/>
</dbReference>
<evidence type="ECO:0000256" key="2">
    <source>
        <dbReference type="ARBA" id="ARBA00022618"/>
    </source>
</evidence>
<evidence type="ECO:0000313" key="8">
    <source>
        <dbReference type="EMBL" id="KAK0623214.1"/>
    </source>
</evidence>
<dbReference type="EMBL" id="JAULSU010000003">
    <property type="protein sequence ID" value="KAK0623214.1"/>
    <property type="molecule type" value="Genomic_DNA"/>
</dbReference>
<evidence type="ECO:0000259" key="7">
    <source>
        <dbReference type="Pfam" id="PF12896"/>
    </source>
</evidence>
<feature type="domain" description="Anaphase-promoting complex subunit 4 long" evidence="7">
    <location>
        <begin position="269"/>
        <end position="470"/>
    </location>
</feature>
<sequence>MAPTQKLGLFSSSKLSTPVSGGHLACNPAIDLTATAGDAGNILVVWRANDQLVSKHTERNQKVLAVKWKEDGQFLAAGWSDGVVRLAGLESSKAVHHIRVCEAADAKIDFIAWSRNVTGKRSGVRIPLGALPWRDIDLGEVKSLVDLPHELTFLEVETALPKISPLPVSGGLGDDMFVFSTTSSLEFVFRPIGPEEADALHVMIVGTTDGGVHLSIYDSFVIGSFKYSPRTPAPSPSVFQLCGHGSHPEISTHALLFRPRGGDGTSINLVPIDLTFVHYSPVNLSLLASKMTAMQNLLRYLKQTQAHMIGEWKSTRELPGRFLNAVKEDLDNMERGPVSIVQALCHTVVTGHVFPPLKEWLVDSLAERGHKRWDKAVVSGLENLRGLMHENFMPALERCGIILSRLLGIARFHDTRESIGFTPAQITRLMDIVSCLTVIAHKILLSVMDELEHFQAFSSWLRLEIDKQASSTLSDELTEKEATMDNSKVLAYIQRYLVTSPLEYYFGEATREDYAKSQALVEDGASLLELLDKQLQRQEAGQRYMQALLHIGFLVDYLTSRASILFQNIAEAEKRTVRFGHPTELSVGQKIWKQDVQMCPKRKSCGTEVAAFTAIISESEKDRVSLFRTSIPIVNGISGISVTEACSLVLPRDTSIVDFKFLDDNALLILCSTKEEPAHTLLRISYRSAAIPYAEYRRVRATKAVDLPSHNAPSQVCLSFGFSKMPTGFTPVQMEVQKKSSARGEIPARVCLLGRDKAMLLVYALPEDLDTATHQLSLETVDVPMQ</sequence>
<dbReference type="InterPro" id="IPR024789">
    <property type="entry name" value="APC4"/>
</dbReference>
<evidence type="ECO:0000313" key="9">
    <source>
        <dbReference type="Proteomes" id="UP001175000"/>
    </source>
</evidence>
<feature type="domain" description="Anaphase-promoting complex subunit 4-like WD40" evidence="6">
    <location>
        <begin position="27"/>
        <end position="115"/>
    </location>
</feature>
<accession>A0AA39WX21</accession>
<dbReference type="SUPFAM" id="SSF50978">
    <property type="entry name" value="WD40 repeat-like"/>
    <property type="match status" value="1"/>
</dbReference>
<gene>
    <name evidence="8" type="ORF">B0T14DRAFT_515590</name>
</gene>
<evidence type="ECO:0000256" key="3">
    <source>
        <dbReference type="ARBA" id="ARBA00022776"/>
    </source>
</evidence>
<dbReference type="InterPro" id="IPR024790">
    <property type="entry name" value="APC4_long_dom"/>
</dbReference>
<organism evidence="8 9">
    <name type="scientific">Immersiella caudata</name>
    <dbReference type="NCBI Taxonomy" id="314043"/>
    <lineage>
        <taxon>Eukaryota</taxon>
        <taxon>Fungi</taxon>
        <taxon>Dikarya</taxon>
        <taxon>Ascomycota</taxon>
        <taxon>Pezizomycotina</taxon>
        <taxon>Sordariomycetes</taxon>
        <taxon>Sordariomycetidae</taxon>
        <taxon>Sordariales</taxon>
        <taxon>Lasiosphaeriaceae</taxon>
        <taxon>Immersiella</taxon>
    </lineage>
</organism>
<keyword evidence="4" id="KW-0833">Ubl conjugation pathway</keyword>
<dbReference type="GO" id="GO:0031145">
    <property type="term" value="P:anaphase-promoting complex-dependent catabolic process"/>
    <property type="evidence" value="ECO:0007669"/>
    <property type="project" value="InterPro"/>
</dbReference>
<dbReference type="GO" id="GO:0005680">
    <property type="term" value="C:anaphase-promoting complex"/>
    <property type="evidence" value="ECO:0007669"/>
    <property type="project" value="InterPro"/>
</dbReference>
<protein>
    <recommendedName>
        <fullName evidence="1">Anaphase-promoting complex subunit 4</fullName>
    </recommendedName>
</protein>
<keyword evidence="9" id="KW-1185">Reference proteome</keyword>
<keyword evidence="5" id="KW-0131">Cell cycle</keyword>
<dbReference type="Pfam" id="PF12896">
    <property type="entry name" value="ANAPC4"/>
    <property type="match status" value="1"/>
</dbReference>
<keyword evidence="2" id="KW-0132">Cell division</keyword>
<evidence type="ECO:0000259" key="6">
    <source>
        <dbReference type="Pfam" id="PF12894"/>
    </source>
</evidence>
<dbReference type="Pfam" id="PF12894">
    <property type="entry name" value="ANAPC4_WD40"/>
    <property type="match status" value="1"/>
</dbReference>
<dbReference type="Proteomes" id="UP001175000">
    <property type="component" value="Unassembled WGS sequence"/>
</dbReference>
<dbReference type="PANTHER" id="PTHR13260:SF0">
    <property type="entry name" value="ANAPHASE-PROMOTING COMPLEX SUBUNIT 4"/>
    <property type="match status" value="1"/>
</dbReference>
<dbReference type="AlphaFoldDB" id="A0AA39WX21"/>
<comment type="caution">
    <text evidence="8">The sequence shown here is derived from an EMBL/GenBank/DDBJ whole genome shotgun (WGS) entry which is preliminary data.</text>
</comment>
<dbReference type="InterPro" id="IPR036322">
    <property type="entry name" value="WD40_repeat_dom_sf"/>
</dbReference>